<dbReference type="Pfam" id="PF07195">
    <property type="entry name" value="FliD_C"/>
    <property type="match status" value="1"/>
</dbReference>
<dbReference type="GO" id="GO:0005576">
    <property type="term" value="C:extracellular region"/>
    <property type="evidence" value="ECO:0007669"/>
    <property type="project" value="UniProtKB-SubCell"/>
</dbReference>
<dbReference type="Proteomes" id="UP000004067">
    <property type="component" value="Unassembled WGS sequence"/>
</dbReference>
<evidence type="ECO:0000256" key="4">
    <source>
        <dbReference type="ARBA" id="ARBA00023143"/>
    </source>
</evidence>
<keyword evidence="8" id="KW-0282">Flagellum</keyword>
<dbReference type="InterPro" id="IPR003481">
    <property type="entry name" value="FliD_N"/>
</dbReference>
<evidence type="ECO:0000256" key="2">
    <source>
        <dbReference type="ARBA" id="ARBA00011255"/>
    </source>
</evidence>
<protein>
    <recommendedName>
        <fullName evidence="5">Flagellar hook-associated protein 2</fullName>
        <shortName evidence="5">HAP2</shortName>
    </recommendedName>
    <alternativeName>
        <fullName evidence="5">Flagellar cap protein</fullName>
    </alternativeName>
</protein>
<dbReference type="RefSeq" id="WP_006304964.1">
    <property type="nucleotide sequence ID" value="NZ_GL892076.1"/>
</dbReference>
<comment type="subunit">
    <text evidence="2 5">Homopentamer.</text>
</comment>
<evidence type="ECO:0000256" key="3">
    <source>
        <dbReference type="ARBA" id="ARBA00023054"/>
    </source>
</evidence>
<dbReference type="PANTHER" id="PTHR30288">
    <property type="entry name" value="FLAGELLAR CAP/ASSEMBLY PROTEIN FLID"/>
    <property type="match status" value="1"/>
</dbReference>
<accession>F5RIW9</accession>
<feature type="domain" description="Flagellar hook-associated protein 2 C-terminal" evidence="7">
    <location>
        <begin position="278"/>
        <end position="537"/>
    </location>
</feature>
<dbReference type="GO" id="GO:0009424">
    <property type="term" value="C:bacterial-type flagellum hook"/>
    <property type="evidence" value="ECO:0007669"/>
    <property type="project" value="UniProtKB-UniRule"/>
</dbReference>
<comment type="similarity">
    <text evidence="1 5">Belongs to the FliD family.</text>
</comment>
<evidence type="ECO:0000313" key="9">
    <source>
        <dbReference type="Proteomes" id="UP000004067"/>
    </source>
</evidence>
<keyword evidence="3 5" id="KW-0175">Coiled coil</keyword>
<dbReference type="InterPro" id="IPR040026">
    <property type="entry name" value="FliD"/>
</dbReference>
<dbReference type="OrthoDB" id="9776025at2"/>
<feature type="coiled-coil region" evidence="5">
    <location>
        <begin position="495"/>
        <end position="522"/>
    </location>
</feature>
<dbReference type="HOGENOM" id="CLU_015182_0_2_9"/>
<feature type="domain" description="Flagellar hook-associated protein 2 N-terminal" evidence="6">
    <location>
        <begin position="13"/>
        <end position="108"/>
    </location>
</feature>
<evidence type="ECO:0000256" key="1">
    <source>
        <dbReference type="ARBA" id="ARBA00009764"/>
    </source>
</evidence>
<dbReference type="Pfam" id="PF02465">
    <property type="entry name" value="FliD_N"/>
    <property type="match status" value="1"/>
</dbReference>
<dbReference type="PANTHER" id="PTHR30288:SF0">
    <property type="entry name" value="FLAGELLAR HOOK-ASSOCIATED PROTEIN 2"/>
    <property type="match status" value="1"/>
</dbReference>
<dbReference type="eggNOG" id="COG1345">
    <property type="taxonomic scope" value="Bacteria"/>
</dbReference>
<keyword evidence="5" id="KW-0964">Secreted</keyword>
<keyword evidence="9" id="KW-1185">Reference proteome</keyword>
<dbReference type="AlphaFoldDB" id="F5RIW9"/>
<comment type="caution">
    <text evidence="8">The sequence shown here is derived from an EMBL/GenBank/DDBJ whole genome shotgun (WGS) entry which is preliminary data.</text>
</comment>
<dbReference type="EMBL" id="AFHQ01000004">
    <property type="protein sequence ID" value="EGK62407.1"/>
    <property type="molecule type" value="Genomic_DNA"/>
</dbReference>
<sequence>MAGAKGIYGLSGSGLDVESLVKVGMISQQKKYDRIYKKEVETEWRKEAYANVYDKVNTFRSRMSDYRLSATTKPMTATSSNADAVSATANASAGVMTHSVEVMQAATNAYFMTAAGQHIARTNTGASTSVKLKDVAFTGGTMPPGMSPGDTALSFKISNGTGSAEVKFTADEVFNKNLTLNDLANRINNARYTASGQKSSLDIRASYDSVSDGFSLFNNKTGDSNKINLTVDTTSTSASYTTNLLNNLKLGVVSGGTIGAPMTLTTSSPTTIAMATAGTNANVKIDGRTYNNLQENNLQVNGVTYTFKKTTPVGTPATVNVAQDQDKLVENVKKFVEEYNALLDDLVKQYGDKGHKDYGVLTKSQEDGMTKEQVEKWNAKAKEGLLYRDTHLRSIIGDLRDAVINRVQSVPGRYSTLSSIGITAKDQTGHLRLDETKLKNAIAAEPDAVNRLISFDDENDDYGNNGVASRIYNKLNGRLKEMERHSGVAADKTDLSELGKLIQNYEKQMSDFKKLMSSFESKLYEKYNAMEVAISRLSTQFNFFNAQ</sequence>
<evidence type="ECO:0000256" key="5">
    <source>
        <dbReference type="RuleBase" id="RU362066"/>
    </source>
</evidence>
<comment type="subcellular location">
    <subcellularLocation>
        <location evidence="5">Secreted</location>
    </subcellularLocation>
    <subcellularLocation>
        <location evidence="5">Bacterial flagellum</location>
    </subcellularLocation>
</comment>
<comment type="function">
    <text evidence="5">Required for morphogenesis and for the elongation of the flagellar filament by facilitating polymerization of the flagellin monomers at the tip of growing filament. Forms a capping structure, which prevents flagellin subunits (transported through the central channel of the flagellum) from leaking out without polymerization at the distal end.</text>
</comment>
<evidence type="ECO:0000259" key="7">
    <source>
        <dbReference type="Pfam" id="PF07195"/>
    </source>
</evidence>
<evidence type="ECO:0000313" key="8">
    <source>
        <dbReference type="EMBL" id="EGK62407.1"/>
    </source>
</evidence>
<name>F5RIW9_9FIRM</name>
<reference evidence="8 9" key="1">
    <citation type="submission" date="2011-04" db="EMBL/GenBank/DDBJ databases">
        <authorList>
            <person name="Muzny D."/>
            <person name="Qin X."/>
            <person name="Deng J."/>
            <person name="Jiang H."/>
            <person name="Liu Y."/>
            <person name="Qu J."/>
            <person name="Song X.-Z."/>
            <person name="Zhang L."/>
            <person name="Thornton R."/>
            <person name="Coyle M."/>
            <person name="Francisco L."/>
            <person name="Jackson L."/>
            <person name="Javaid M."/>
            <person name="Korchina V."/>
            <person name="Kovar C."/>
            <person name="Mata R."/>
            <person name="Mathew T."/>
            <person name="Ngo R."/>
            <person name="Nguyen L."/>
            <person name="Nguyen N."/>
            <person name="Okwuonu G."/>
            <person name="Ongeri F."/>
            <person name="Pham C."/>
            <person name="Simmons D."/>
            <person name="Wilczek-Boney K."/>
            <person name="Hale W."/>
            <person name="Jakkamsetti A."/>
            <person name="Pham P."/>
            <person name="Ruth R."/>
            <person name="San Lucas F."/>
            <person name="Warren J."/>
            <person name="Zhang J."/>
            <person name="Zhao Z."/>
            <person name="Zhou C."/>
            <person name="Zhu D."/>
            <person name="Lee S."/>
            <person name="Bess C."/>
            <person name="Blankenburg K."/>
            <person name="Forbes L."/>
            <person name="Fu Q."/>
            <person name="Gubbala S."/>
            <person name="Hirani K."/>
            <person name="Jayaseelan J.C."/>
            <person name="Lara F."/>
            <person name="Munidasa M."/>
            <person name="Palculict T."/>
            <person name="Patil S."/>
            <person name="Pu L.-L."/>
            <person name="Saada N."/>
            <person name="Tang L."/>
            <person name="Weissenberger G."/>
            <person name="Zhu Y."/>
            <person name="Hemphill L."/>
            <person name="Shang Y."/>
            <person name="Youmans B."/>
            <person name="Ayvaz T."/>
            <person name="Ross M."/>
            <person name="Santibanez J."/>
            <person name="Aqrawi P."/>
            <person name="Gross S."/>
            <person name="Joshi V."/>
            <person name="Fowler G."/>
            <person name="Nazareth L."/>
            <person name="Reid J."/>
            <person name="Worley K."/>
            <person name="Petrosino J."/>
            <person name="Highlander S."/>
            <person name="Gibbs R."/>
        </authorList>
    </citation>
    <scope>NUCLEOTIDE SEQUENCE [LARGE SCALE GENOMIC DNA]</scope>
    <source>
        <strain evidence="8 9">DSM 2778</strain>
    </source>
</reference>
<dbReference type="GO" id="GO:0007155">
    <property type="term" value="P:cell adhesion"/>
    <property type="evidence" value="ECO:0007669"/>
    <property type="project" value="InterPro"/>
</dbReference>
<dbReference type="GO" id="GO:0071973">
    <property type="term" value="P:bacterial-type flagellum-dependent cell motility"/>
    <property type="evidence" value="ECO:0007669"/>
    <property type="project" value="TreeGrafter"/>
</dbReference>
<dbReference type="STRING" id="888060.HMPREF9081_0154"/>
<keyword evidence="8" id="KW-0966">Cell projection</keyword>
<organism evidence="8 9">
    <name type="scientific">Centipeda periodontii DSM 2778</name>
    <dbReference type="NCBI Taxonomy" id="888060"/>
    <lineage>
        <taxon>Bacteria</taxon>
        <taxon>Bacillati</taxon>
        <taxon>Bacillota</taxon>
        <taxon>Negativicutes</taxon>
        <taxon>Selenomonadales</taxon>
        <taxon>Selenomonadaceae</taxon>
        <taxon>Centipeda</taxon>
    </lineage>
</organism>
<dbReference type="InterPro" id="IPR010809">
    <property type="entry name" value="FliD_C"/>
</dbReference>
<evidence type="ECO:0000259" key="6">
    <source>
        <dbReference type="Pfam" id="PF02465"/>
    </source>
</evidence>
<gene>
    <name evidence="8" type="ORF">HMPREF9081_0154</name>
</gene>
<dbReference type="GO" id="GO:0009421">
    <property type="term" value="C:bacterial-type flagellum filament cap"/>
    <property type="evidence" value="ECO:0007669"/>
    <property type="project" value="InterPro"/>
</dbReference>
<keyword evidence="4 5" id="KW-0975">Bacterial flagellum</keyword>
<proteinExistence type="inferred from homology"/>
<keyword evidence="8" id="KW-0969">Cilium</keyword>